<proteinExistence type="predicted"/>
<evidence type="ECO:0000256" key="1">
    <source>
        <dbReference type="SAM" id="SignalP"/>
    </source>
</evidence>
<reference evidence="2 3" key="1">
    <citation type="submission" date="2019-09" db="EMBL/GenBank/DDBJ databases">
        <authorList>
            <person name="Kevbrin V."/>
            <person name="Grouzdev D.S."/>
        </authorList>
    </citation>
    <scope>NUCLEOTIDE SEQUENCE [LARGE SCALE GENOMIC DNA]</scope>
    <source>
        <strain evidence="2 3">G-192</strain>
    </source>
</reference>
<sequence>MLRLAAAALLMCAPAPLALASADMSARPGETIKFDVYRGRNTSFGAHEVRFSENDDGELIAEVSIRLRAGIGPVTVFRYEHDSTERWDNGRLVAFEGRTLKDGDTFRVEGRANGEGFDVTGRDPGGDDVSKTFPSDILPSSHWVRYPPGTESVLNTEHGTLMEVEVEFLGEEEIEADGGKIPARRYRLTSSLTLDLWYDENGRWARTEFEARGQRVTYVRRANPADA</sequence>
<protein>
    <recommendedName>
        <fullName evidence="4">DUF3108 domain-containing protein</fullName>
    </recommendedName>
</protein>
<keyword evidence="1" id="KW-0732">Signal</keyword>
<accession>A0A5M6ZJB6</accession>
<evidence type="ECO:0008006" key="4">
    <source>
        <dbReference type="Google" id="ProtNLM"/>
    </source>
</evidence>
<dbReference type="Pfam" id="PF19630">
    <property type="entry name" value="DUF6134"/>
    <property type="match status" value="1"/>
</dbReference>
<evidence type="ECO:0000313" key="3">
    <source>
        <dbReference type="Proteomes" id="UP000325122"/>
    </source>
</evidence>
<dbReference type="InterPro" id="IPR045767">
    <property type="entry name" value="DUF6134"/>
</dbReference>
<feature type="chain" id="PRO_5024270396" description="DUF3108 domain-containing protein" evidence="1">
    <location>
        <begin position="21"/>
        <end position="227"/>
    </location>
</feature>
<dbReference type="EMBL" id="VWOJ01000001">
    <property type="protein sequence ID" value="KAA5804906.1"/>
    <property type="molecule type" value="Genomic_DNA"/>
</dbReference>
<comment type="caution">
    <text evidence="2">The sequence shown here is derived from an EMBL/GenBank/DDBJ whole genome shotgun (WGS) entry which is preliminary data.</text>
</comment>
<dbReference type="AlphaFoldDB" id="A0A5M6ZJB6"/>
<feature type="signal peptide" evidence="1">
    <location>
        <begin position="1"/>
        <end position="20"/>
    </location>
</feature>
<dbReference type="Proteomes" id="UP000325122">
    <property type="component" value="Unassembled WGS sequence"/>
</dbReference>
<organism evidence="2 3">
    <name type="scientific">Alkalicaulis satelles</name>
    <dbReference type="NCBI Taxonomy" id="2609175"/>
    <lineage>
        <taxon>Bacteria</taxon>
        <taxon>Pseudomonadati</taxon>
        <taxon>Pseudomonadota</taxon>
        <taxon>Alphaproteobacteria</taxon>
        <taxon>Maricaulales</taxon>
        <taxon>Maricaulaceae</taxon>
        <taxon>Alkalicaulis</taxon>
    </lineage>
</organism>
<evidence type="ECO:0000313" key="2">
    <source>
        <dbReference type="EMBL" id="KAA5804906.1"/>
    </source>
</evidence>
<dbReference type="RefSeq" id="WP_150021937.1">
    <property type="nucleotide sequence ID" value="NZ_VWOJ01000001.1"/>
</dbReference>
<keyword evidence="3" id="KW-1185">Reference proteome</keyword>
<name>A0A5M6ZJB6_9PROT</name>
<gene>
    <name evidence="2" type="ORF">F1654_02595</name>
</gene>